<proteinExistence type="predicted"/>
<reference evidence="3 4" key="1">
    <citation type="submission" date="2019-05" db="EMBL/GenBank/DDBJ databases">
        <title>Another draft genome of Portunus trituberculatus and its Hox gene families provides insights of decapod evolution.</title>
        <authorList>
            <person name="Jeong J.-H."/>
            <person name="Song I."/>
            <person name="Kim S."/>
            <person name="Choi T."/>
            <person name="Kim D."/>
            <person name="Ryu S."/>
            <person name="Kim W."/>
        </authorList>
    </citation>
    <scope>NUCLEOTIDE SEQUENCE [LARGE SCALE GENOMIC DNA]</scope>
    <source>
        <tissue evidence="3">Muscle</tissue>
    </source>
</reference>
<feature type="compositionally biased region" description="Basic and acidic residues" evidence="1">
    <location>
        <begin position="7"/>
        <end position="16"/>
    </location>
</feature>
<evidence type="ECO:0000313" key="4">
    <source>
        <dbReference type="Proteomes" id="UP000324222"/>
    </source>
</evidence>
<gene>
    <name evidence="3" type="ORF">E2C01_003575</name>
</gene>
<evidence type="ECO:0000256" key="1">
    <source>
        <dbReference type="SAM" id="MobiDB-lite"/>
    </source>
</evidence>
<feature type="region of interest" description="Disordered" evidence="1">
    <location>
        <begin position="1"/>
        <end position="46"/>
    </location>
</feature>
<evidence type="ECO:0000259" key="2">
    <source>
        <dbReference type="Pfam" id="PF15898"/>
    </source>
</evidence>
<dbReference type="InterPro" id="IPR031775">
    <property type="entry name" value="PRKG1_interact"/>
</dbReference>
<name>A0A5B7CN51_PORTR</name>
<dbReference type="AlphaFoldDB" id="A0A5B7CN51"/>
<sequence length="124" mass="14077">MTRRDYKKSVSEKGDAARGSTTSLGSTLSSRATSRSSSVGPENGDIDYKKLYEEQLTETHRVNERLRGIENELRQSRESIDLSTKKLMKQENQRLKDENGALIRVIIKSYEPHQLLALLVERPG</sequence>
<dbReference type="OrthoDB" id="19014at2759"/>
<protein>
    <recommendedName>
        <fullName evidence="2">cGMP-dependent protein kinase interacting domain-containing protein</fullName>
    </recommendedName>
</protein>
<dbReference type="Pfam" id="PF15898">
    <property type="entry name" value="PRKG1_interact"/>
    <property type="match status" value="1"/>
</dbReference>
<comment type="caution">
    <text evidence="3">The sequence shown here is derived from an EMBL/GenBank/DDBJ whole genome shotgun (WGS) entry which is preliminary data.</text>
</comment>
<keyword evidence="4" id="KW-1185">Reference proteome</keyword>
<evidence type="ECO:0000313" key="3">
    <source>
        <dbReference type="EMBL" id="MPC10930.1"/>
    </source>
</evidence>
<dbReference type="EMBL" id="VSRR010000136">
    <property type="protein sequence ID" value="MPC10930.1"/>
    <property type="molecule type" value="Genomic_DNA"/>
</dbReference>
<feature type="compositionally biased region" description="Low complexity" evidence="1">
    <location>
        <begin position="17"/>
        <end position="38"/>
    </location>
</feature>
<dbReference type="Proteomes" id="UP000324222">
    <property type="component" value="Unassembled WGS sequence"/>
</dbReference>
<dbReference type="GO" id="GO:0019901">
    <property type="term" value="F:protein kinase binding"/>
    <property type="evidence" value="ECO:0007669"/>
    <property type="project" value="InterPro"/>
</dbReference>
<feature type="domain" description="cGMP-dependent protein kinase interacting" evidence="2">
    <location>
        <begin position="82"/>
        <end position="108"/>
    </location>
</feature>
<accession>A0A5B7CN51</accession>
<organism evidence="3 4">
    <name type="scientific">Portunus trituberculatus</name>
    <name type="common">Swimming crab</name>
    <name type="synonym">Neptunus trituberculatus</name>
    <dbReference type="NCBI Taxonomy" id="210409"/>
    <lineage>
        <taxon>Eukaryota</taxon>
        <taxon>Metazoa</taxon>
        <taxon>Ecdysozoa</taxon>
        <taxon>Arthropoda</taxon>
        <taxon>Crustacea</taxon>
        <taxon>Multicrustacea</taxon>
        <taxon>Malacostraca</taxon>
        <taxon>Eumalacostraca</taxon>
        <taxon>Eucarida</taxon>
        <taxon>Decapoda</taxon>
        <taxon>Pleocyemata</taxon>
        <taxon>Brachyura</taxon>
        <taxon>Eubrachyura</taxon>
        <taxon>Portunoidea</taxon>
        <taxon>Portunidae</taxon>
        <taxon>Portuninae</taxon>
        <taxon>Portunus</taxon>
    </lineage>
</organism>
<dbReference type="Gene3D" id="6.10.250.1820">
    <property type="match status" value="1"/>
</dbReference>